<dbReference type="Pfam" id="PF12769">
    <property type="entry name" value="PNTB_4TM"/>
    <property type="match status" value="1"/>
</dbReference>
<accession>A0ABW4FFU3</accession>
<evidence type="ECO:0000313" key="16">
    <source>
        <dbReference type="Proteomes" id="UP001597145"/>
    </source>
</evidence>
<dbReference type="InterPro" id="IPR024605">
    <property type="entry name" value="NADP_transhyd_a_C"/>
</dbReference>
<evidence type="ECO:0000256" key="8">
    <source>
        <dbReference type="ARBA" id="ARBA00022967"/>
    </source>
</evidence>
<keyword evidence="10" id="KW-0520">NAD</keyword>
<gene>
    <name evidence="15" type="ORF">ACFSCY_05155</name>
</gene>
<comment type="catalytic activity">
    <reaction evidence="12">
        <text>NAD(+) + NADPH + H(+)(in) = NADH + NADP(+) + H(+)(out)</text>
        <dbReference type="Rhea" id="RHEA:47992"/>
        <dbReference type="ChEBI" id="CHEBI:15378"/>
        <dbReference type="ChEBI" id="CHEBI:57540"/>
        <dbReference type="ChEBI" id="CHEBI:57783"/>
        <dbReference type="ChEBI" id="CHEBI:57945"/>
        <dbReference type="ChEBI" id="CHEBI:58349"/>
        <dbReference type="EC" id="7.1.1.1"/>
    </reaction>
</comment>
<dbReference type="EC" id="7.1.1.1" evidence="3"/>
<dbReference type="RefSeq" id="WP_343984939.1">
    <property type="nucleotide sequence ID" value="NZ_BAAAJG010000025.1"/>
</dbReference>
<name>A0ABW4FFU3_9PSEU</name>
<feature type="transmembrane region" description="Helical" evidence="13">
    <location>
        <begin position="35"/>
        <end position="53"/>
    </location>
</feature>
<comment type="subcellular location">
    <subcellularLocation>
        <location evidence="2">Cell inner membrane</location>
        <topology evidence="2">Multi-pass membrane protein</topology>
    </subcellularLocation>
</comment>
<feature type="domain" description="NAD(P) transhydrogenase alpha subunit C-terminal" evidence="14">
    <location>
        <begin position="9"/>
        <end position="93"/>
    </location>
</feature>
<comment type="caution">
    <text evidence="15">The sequence shown here is derived from an EMBL/GenBank/DDBJ whole genome shotgun (WGS) entry which is preliminary data.</text>
</comment>
<reference evidence="16" key="1">
    <citation type="journal article" date="2019" name="Int. J. Syst. Evol. Microbiol.">
        <title>The Global Catalogue of Microorganisms (GCM) 10K type strain sequencing project: providing services to taxonomists for standard genome sequencing and annotation.</title>
        <authorList>
            <consortium name="The Broad Institute Genomics Platform"/>
            <consortium name="The Broad Institute Genome Sequencing Center for Infectious Disease"/>
            <person name="Wu L."/>
            <person name="Ma J."/>
        </authorList>
    </citation>
    <scope>NUCLEOTIDE SEQUENCE [LARGE SCALE GENOMIC DNA]</scope>
    <source>
        <strain evidence="16">JCM 12165</strain>
    </source>
</reference>
<keyword evidence="16" id="KW-1185">Reference proteome</keyword>
<evidence type="ECO:0000256" key="12">
    <source>
        <dbReference type="ARBA" id="ARBA00048202"/>
    </source>
</evidence>
<keyword evidence="7" id="KW-0521">NADP</keyword>
<evidence type="ECO:0000256" key="11">
    <source>
        <dbReference type="ARBA" id="ARBA00023136"/>
    </source>
</evidence>
<evidence type="ECO:0000256" key="9">
    <source>
        <dbReference type="ARBA" id="ARBA00022989"/>
    </source>
</evidence>
<organism evidence="15 16">
    <name type="scientific">Pseudonocardia aurantiaca</name>
    <dbReference type="NCBI Taxonomy" id="75290"/>
    <lineage>
        <taxon>Bacteria</taxon>
        <taxon>Bacillati</taxon>
        <taxon>Actinomycetota</taxon>
        <taxon>Actinomycetes</taxon>
        <taxon>Pseudonocardiales</taxon>
        <taxon>Pseudonocardiaceae</taxon>
        <taxon>Pseudonocardia</taxon>
    </lineage>
</organism>
<evidence type="ECO:0000256" key="5">
    <source>
        <dbReference type="ARBA" id="ARBA00022519"/>
    </source>
</evidence>
<keyword evidence="11 13" id="KW-0472">Membrane</keyword>
<evidence type="ECO:0000256" key="6">
    <source>
        <dbReference type="ARBA" id="ARBA00022692"/>
    </source>
</evidence>
<evidence type="ECO:0000256" key="4">
    <source>
        <dbReference type="ARBA" id="ARBA00022475"/>
    </source>
</evidence>
<keyword evidence="6 13" id="KW-0812">Transmembrane</keyword>
<comment type="function">
    <text evidence="1">The transhydrogenation between NADH and NADP is coupled to respiration and ATP hydrolysis and functions as a proton pump across the membrane.</text>
</comment>
<sequence>MESGLLANLAILVLAGFVGFAVISKVPNTLHTPLMSGTNAIHGIVLLGGLIVLGHLENPSVVDQILLVIAIAFGMINVIGGFLVTDRMLGMFKSKPDAAKAPSAEKIASNGKGA</sequence>
<evidence type="ECO:0000256" key="13">
    <source>
        <dbReference type="SAM" id="Phobius"/>
    </source>
</evidence>
<keyword evidence="4" id="KW-1003">Cell membrane</keyword>
<keyword evidence="8" id="KW-1278">Translocase</keyword>
<evidence type="ECO:0000256" key="10">
    <source>
        <dbReference type="ARBA" id="ARBA00023027"/>
    </source>
</evidence>
<evidence type="ECO:0000256" key="7">
    <source>
        <dbReference type="ARBA" id="ARBA00022857"/>
    </source>
</evidence>
<dbReference type="PANTHER" id="PTHR10160">
    <property type="entry name" value="NAD(P) TRANSHYDROGENASE"/>
    <property type="match status" value="1"/>
</dbReference>
<dbReference type="Proteomes" id="UP001597145">
    <property type="component" value="Unassembled WGS sequence"/>
</dbReference>
<evidence type="ECO:0000259" key="14">
    <source>
        <dbReference type="Pfam" id="PF12769"/>
    </source>
</evidence>
<feature type="transmembrane region" description="Helical" evidence="13">
    <location>
        <begin position="65"/>
        <end position="85"/>
    </location>
</feature>
<dbReference type="EMBL" id="JBHUCP010000003">
    <property type="protein sequence ID" value="MFD1528824.1"/>
    <property type="molecule type" value="Genomic_DNA"/>
</dbReference>
<evidence type="ECO:0000256" key="3">
    <source>
        <dbReference type="ARBA" id="ARBA00012943"/>
    </source>
</evidence>
<evidence type="ECO:0000256" key="1">
    <source>
        <dbReference type="ARBA" id="ARBA00003943"/>
    </source>
</evidence>
<keyword evidence="9 13" id="KW-1133">Transmembrane helix</keyword>
<evidence type="ECO:0000256" key="2">
    <source>
        <dbReference type="ARBA" id="ARBA00004429"/>
    </source>
</evidence>
<proteinExistence type="predicted"/>
<feature type="transmembrane region" description="Helical" evidence="13">
    <location>
        <begin position="6"/>
        <end position="23"/>
    </location>
</feature>
<dbReference type="PANTHER" id="PTHR10160:SF19">
    <property type="entry name" value="PROTON-TRANSLOCATING NAD(P)(+) TRANSHYDROGENASE"/>
    <property type="match status" value="1"/>
</dbReference>
<protein>
    <recommendedName>
        <fullName evidence="3">proton-translocating NAD(P)(+) transhydrogenase</fullName>
        <ecNumber evidence="3">7.1.1.1</ecNumber>
    </recommendedName>
</protein>
<evidence type="ECO:0000313" key="15">
    <source>
        <dbReference type="EMBL" id="MFD1528824.1"/>
    </source>
</evidence>
<keyword evidence="5" id="KW-0997">Cell inner membrane</keyword>